<keyword evidence="5" id="KW-0378">Hydrolase</keyword>
<keyword evidence="12" id="KW-1185">Reference proteome</keyword>
<dbReference type="PROSITE" id="PS00143">
    <property type="entry name" value="INSULINASE"/>
    <property type="match status" value="1"/>
</dbReference>
<sequence>MKRIFLLILVLLVGCTHKPDDAPIQEQPGWTSGTLSNGLRYHIYPNNKEAVALRMYVHAGSVNETDEQKGYAHFLEHMAFNGSRNFSSNDVVDLFEHSGLTFGADINAYTSYYETVYKLDLPDTKQVDNGIRWMRDIADGLNLSSSEIEKEKGVIKGEMRRSRPENKSLSEKYYDHLIKGTPLEDLDPLGTTESVSSATSDSIRAFYKSWYQPQLTEIVVTGAITAQQGKAMIEQHFGSWEASSDVEIEGRDITQLKPVDFVEEIGEYDFPSLTILIDQSDAAIKTRDQLYEFWLDDVVQQLIWQRLDAELNKAALPVQSLYSSSYYINYRRYSLLSLGFVETEREKAQRLFTNTLASLRDYGVTNTELEAAIAYYHQQLTTVDQQYEQLTAVDIAESRVDSITLNEPIQSKQDYQQSLEGFVEYASSERVNAHLKQMLSQDYTVILGAADAERISPLMATLPKVKASLAESGTKPLAMTETIQELAAPGGNGKIVSEISMENGFTVWTLSNGIEVWFERDEKAGESTRLVYSSLGGKAALAPNLFAASHVAINTVNRSGIGDFDGASFDSYLRRNNIEVYPFVGFTDHGLELGAPKDKLADTLNTIYNIATNVNVSERQLQVVSKETIENINNYMATPIGKWTKAINHNSYLPDSFHYSVSSPDISLVTAEQIKEVHHELFAKNRNNKLVIVADLDAGTVREMVRHYIGSIPLEPAASPSFNPGYILEPKPRIDLAIYNEPNTYYIARFTNPQLPPSNLQSVFMDDMIQRLISKRLTEHIREDLGLDYAPDSYATSIDGEPSSDWLVEAQVAPSDIRKVEVAVDKVIDELVKGVSQSDVEMVAKQLSVALQPLDEDIIQRSWFYARYLVHGYGVDALKDIEGTTQSITQEAMNQRIGQLFGVDSIKTKYVLSPKGE</sequence>
<name>A0A432D002_9VIBR</name>
<dbReference type="InterPro" id="IPR001431">
    <property type="entry name" value="Pept_M16_Zn_BS"/>
</dbReference>
<dbReference type="InterPro" id="IPR007863">
    <property type="entry name" value="Peptidase_M16_C"/>
</dbReference>
<feature type="domain" description="Peptidase M16 C-terminal" evidence="10">
    <location>
        <begin position="669"/>
        <end position="847"/>
    </location>
</feature>
<evidence type="ECO:0000313" key="12">
    <source>
        <dbReference type="Proteomes" id="UP000268973"/>
    </source>
</evidence>
<keyword evidence="7" id="KW-0482">Metalloprotease</keyword>
<feature type="domain" description="Peptidase M16 C-terminal" evidence="10">
    <location>
        <begin position="198"/>
        <end position="374"/>
    </location>
</feature>
<dbReference type="AlphaFoldDB" id="A0A432D002"/>
<evidence type="ECO:0000256" key="2">
    <source>
        <dbReference type="ARBA" id="ARBA00007261"/>
    </source>
</evidence>
<evidence type="ECO:0000259" key="10">
    <source>
        <dbReference type="Pfam" id="PF05193"/>
    </source>
</evidence>
<keyword evidence="3" id="KW-0645">Protease</keyword>
<evidence type="ECO:0000256" key="8">
    <source>
        <dbReference type="RuleBase" id="RU004447"/>
    </source>
</evidence>
<evidence type="ECO:0000256" key="3">
    <source>
        <dbReference type="ARBA" id="ARBA00022670"/>
    </source>
</evidence>
<evidence type="ECO:0000256" key="7">
    <source>
        <dbReference type="ARBA" id="ARBA00023049"/>
    </source>
</evidence>
<evidence type="ECO:0000256" key="4">
    <source>
        <dbReference type="ARBA" id="ARBA00022723"/>
    </source>
</evidence>
<dbReference type="Pfam" id="PF05193">
    <property type="entry name" value="Peptidase_M16_C"/>
    <property type="match status" value="2"/>
</dbReference>
<dbReference type="GO" id="GO:0046872">
    <property type="term" value="F:metal ion binding"/>
    <property type="evidence" value="ECO:0007669"/>
    <property type="project" value="UniProtKB-KW"/>
</dbReference>
<organism evidence="11 12">
    <name type="scientific">Vibrio aquaticus</name>
    <dbReference type="NCBI Taxonomy" id="2496559"/>
    <lineage>
        <taxon>Bacteria</taxon>
        <taxon>Pseudomonadati</taxon>
        <taxon>Pseudomonadota</taxon>
        <taxon>Gammaproteobacteria</taxon>
        <taxon>Vibrionales</taxon>
        <taxon>Vibrionaceae</taxon>
        <taxon>Vibrio</taxon>
    </lineage>
</organism>
<dbReference type="EMBL" id="RXZH01000001">
    <property type="protein sequence ID" value="RTZ17229.1"/>
    <property type="molecule type" value="Genomic_DNA"/>
</dbReference>
<dbReference type="GO" id="GO:0006508">
    <property type="term" value="P:proteolysis"/>
    <property type="evidence" value="ECO:0007669"/>
    <property type="project" value="UniProtKB-KW"/>
</dbReference>
<dbReference type="InterPro" id="IPR050626">
    <property type="entry name" value="Peptidase_M16"/>
</dbReference>
<dbReference type="PROSITE" id="PS51257">
    <property type="entry name" value="PROKAR_LIPOPROTEIN"/>
    <property type="match status" value="1"/>
</dbReference>
<dbReference type="PANTHER" id="PTHR43690:SF17">
    <property type="entry name" value="PROTEIN YHJJ"/>
    <property type="match status" value="1"/>
</dbReference>
<feature type="domain" description="Peptidase M16 N-terminal" evidence="9">
    <location>
        <begin position="47"/>
        <end position="175"/>
    </location>
</feature>
<keyword evidence="6" id="KW-0862">Zinc</keyword>
<gene>
    <name evidence="11" type="ORF">EJ063_00140</name>
</gene>
<dbReference type="Pfam" id="PF00675">
    <property type="entry name" value="Peptidase_M16"/>
    <property type="match status" value="1"/>
</dbReference>
<dbReference type="PANTHER" id="PTHR43690">
    <property type="entry name" value="NARDILYSIN"/>
    <property type="match status" value="1"/>
</dbReference>
<proteinExistence type="inferred from homology"/>
<comment type="cofactor">
    <cofactor evidence="1">
        <name>Zn(2+)</name>
        <dbReference type="ChEBI" id="CHEBI:29105"/>
    </cofactor>
</comment>
<dbReference type="InterPro" id="IPR011765">
    <property type="entry name" value="Pept_M16_N"/>
</dbReference>
<dbReference type="InterPro" id="IPR011249">
    <property type="entry name" value="Metalloenz_LuxS/M16"/>
</dbReference>
<evidence type="ECO:0000256" key="1">
    <source>
        <dbReference type="ARBA" id="ARBA00001947"/>
    </source>
</evidence>
<dbReference type="Gene3D" id="3.30.830.10">
    <property type="entry name" value="Metalloenzyme, LuxS/M16 peptidase-like"/>
    <property type="match status" value="4"/>
</dbReference>
<dbReference type="RefSeq" id="WP_126571985.1">
    <property type="nucleotide sequence ID" value="NZ_RXZH01000001.1"/>
</dbReference>
<comment type="similarity">
    <text evidence="2 8">Belongs to the peptidase M16 family.</text>
</comment>
<dbReference type="OrthoDB" id="9811314at2"/>
<evidence type="ECO:0000313" key="11">
    <source>
        <dbReference type="EMBL" id="RTZ17229.1"/>
    </source>
</evidence>
<keyword evidence="4" id="KW-0479">Metal-binding</keyword>
<accession>A0A432D002</accession>
<evidence type="ECO:0000259" key="9">
    <source>
        <dbReference type="Pfam" id="PF00675"/>
    </source>
</evidence>
<reference evidence="11 12" key="1">
    <citation type="submission" date="2018-12" db="EMBL/GenBank/DDBJ databases">
        <title>Vibrio sp. isolated from China Sea.</title>
        <authorList>
            <person name="Li Y."/>
        </authorList>
    </citation>
    <scope>NUCLEOTIDE SEQUENCE [LARGE SCALE GENOMIC DNA]</scope>
    <source>
        <strain evidence="11 12">BEI207</strain>
    </source>
</reference>
<dbReference type="GO" id="GO:0004222">
    <property type="term" value="F:metalloendopeptidase activity"/>
    <property type="evidence" value="ECO:0007669"/>
    <property type="project" value="InterPro"/>
</dbReference>
<protein>
    <submittedName>
        <fullName evidence="11">Insulinase family protein</fullName>
    </submittedName>
</protein>
<dbReference type="Proteomes" id="UP000268973">
    <property type="component" value="Unassembled WGS sequence"/>
</dbReference>
<comment type="caution">
    <text evidence="11">The sequence shown here is derived from an EMBL/GenBank/DDBJ whole genome shotgun (WGS) entry which is preliminary data.</text>
</comment>
<evidence type="ECO:0000256" key="6">
    <source>
        <dbReference type="ARBA" id="ARBA00022833"/>
    </source>
</evidence>
<dbReference type="SUPFAM" id="SSF63411">
    <property type="entry name" value="LuxS/MPP-like metallohydrolase"/>
    <property type="match status" value="4"/>
</dbReference>
<evidence type="ECO:0000256" key="5">
    <source>
        <dbReference type="ARBA" id="ARBA00022801"/>
    </source>
</evidence>